<dbReference type="RefSeq" id="WP_087438005.1">
    <property type="nucleotide sequence ID" value="NZ_CP021416.1"/>
</dbReference>
<dbReference type="Gene3D" id="2.40.160.10">
    <property type="entry name" value="Porin"/>
    <property type="match status" value="1"/>
</dbReference>
<evidence type="ECO:0000313" key="5">
    <source>
        <dbReference type="EMBL" id="ARU47985.1"/>
    </source>
</evidence>
<dbReference type="EMBL" id="CP021416">
    <property type="protein sequence ID" value="ARU47985.1"/>
    <property type="molecule type" value="Genomic_DNA"/>
</dbReference>
<feature type="chain" id="PRO_5012937203" description="Outer membrane porin, OprD family" evidence="4">
    <location>
        <begin position="23"/>
        <end position="418"/>
    </location>
</feature>
<dbReference type="InterPro" id="IPR023614">
    <property type="entry name" value="Porin_dom_sf"/>
</dbReference>
<dbReference type="KEGG" id="suls:Sdiek1_0818"/>
<gene>
    <name evidence="5" type="ORF">Sdiek1_0818</name>
</gene>
<evidence type="ECO:0000313" key="6">
    <source>
        <dbReference type="Proteomes" id="UP000196005"/>
    </source>
</evidence>
<dbReference type="InterPro" id="IPR005318">
    <property type="entry name" value="OM_porin_bac"/>
</dbReference>
<dbReference type="OrthoDB" id="9125at2"/>
<accession>A0A1Y0HKY3</accession>
<protein>
    <recommendedName>
        <fullName evidence="7">Outer membrane porin, OprD family</fullName>
    </recommendedName>
</protein>
<proteinExistence type="inferred from homology"/>
<organism evidence="5 6">
    <name type="scientific">Sulfurospirillum diekertiae</name>
    <dbReference type="NCBI Taxonomy" id="1854492"/>
    <lineage>
        <taxon>Bacteria</taxon>
        <taxon>Pseudomonadati</taxon>
        <taxon>Campylobacterota</taxon>
        <taxon>Epsilonproteobacteria</taxon>
        <taxon>Campylobacterales</taxon>
        <taxon>Sulfurospirillaceae</taxon>
        <taxon>Sulfurospirillum</taxon>
    </lineage>
</organism>
<keyword evidence="6" id="KW-1185">Reference proteome</keyword>
<evidence type="ECO:0000256" key="1">
    <source>
        <dbReference type="ARBA" id="ARBA00009075"/>
    </source>
</evidence>
<dbReference type="Proteomes" id="UP000196005">
    <property type="component" value="Chromosome"/>
</dbReference>
<evidence type="ECO:0000256" key="2">
    <source>
        <dbReference type="ARBA" id="ARBA00022448"/>
    </source>
</evidence>
<feature type="signal peptide" evidence="4">
    <location>
        <begin position="1"/>
        <end position="22"/>
    </location>
</feature>
<evidence type="ECO:0000256" key="4">
    <source>
        <dbReference type="SAM" id="SignalP"/>
    </source>
</evidence>
<dbReference type="GO" id="GO:0016020">
    <property type="term" value="C:membrane"/>
    <property type="evidence" value="ECO:0007669"/>
    <property type="project" value="InterPro"/>
</dbReference>
<keyword evidence="2" id="KW-0813">Transport</keyword>
<name>A0A1Y0HKY3_9BACT</name>
<evidence type="ECO:0000256" key="3">
    <source>
        <dbReference type="ARBA" id="ARBA00022729"/>
    </source>
</evidence>
<dbReference type="Pfam" id="PF03573">
    <property type="entry name" value="OprD"/>
    <property type="match status" value="1"/>
</dbReference>
<keyword evidence="3 4" id="KW-0732">Signal</keyword>
<sequence length="418" mass="45216">MKFANLSLAAIVVAGLTTSSFGADTLADAFKEGKISGELRAWYFDRDKDKANSSADLLSTGLQLRYITGTFYGLSMGITTQTSAAPQASETDKTVFSGDMYGSGTQLSEAYINYTIGHTTAKVGRQFIKMPMIGSSTSRMVTQSFEGALVTNTDLPNTSIIVGAITKYQDRTDDEGGIGQFEPLNNDHDFAYTAMVVNKSIPNVELTFQYLTLDNDASAPLLTKAPKDANRKKGFNDYYFEAEYANTAGAFSYGIAGNYLYTDWMEHDAAYMYGAKLSLGYGDFKTYFAYSVINDDTDNLGIKAGLGGGAQPNYVKGKQVRVGTFSSDTSGFSIDANYNFKAVGLQAGARYTQLDISSVPANNNQTITDFYGSYKFAGALKGLETEVIYTILGDESVVSATAGSGKGEELWFKANYKF</sequence>
<evidence type="ECO:0008006" key="7">
    <source>
        <dbReference type="Google" id="ProtNLM"/>
    </source>
</evidence>
<reference evidence="6" key="1">
    <citation type="submission" date="2017-05" db="EMBL/GenBank/DDBJ databases">
        <title>Dechlorination kinetics govern the competition between two new strains of the genus Sulfurospirillum.</title>
        <authorList>
            <person name="Buttet G.F."/>
            <person name="Murray A.M."/>
            <person name="Goris T."/>
            <person name="Burion M."/>
            <person name="Lin B."/>
            <person name="Rolle M."/>
            <person name="Maillard J."/>
        </authorList>
    </citation>
    <scope>NUCLEOTIDE SEQUENCE [LARGE SCALE GENOMIC DNA]</scope>
    <source>
        <strain evidence="6">SL2-1</strain>
    </source>
</reference>
<comment type="similarity">
    <text evidence="1">Belongs to the outer membrane porin (Opr) (TC 1.B.25) family.</text>
</comment>
<dbReference type="AlphaFoldDB" id="A0A1Y0HKY3"/>